<feature type="transmembrane region" description="Helical" evidence="1">
    <location>
        <begin position="20"/>
        <end position="37"/>
    </location>
</feature>
<dbReference type="AlphaFoldDB" id="A0A382H1D6"/>
<accession>A0A382H1D6</accession>
<keyword evidence="1" id="KW-0472">Membrane</keyword>
<feature type="non-terminal residue" evidence="2">
    <location>
        <position position="1"/>
    </location>
</feature>
<protein>
    <submittedName>
        <fullName evidence="2">Uncharacterized protein</fullName>
    </submittedName>
</protein>
<dbReference type="EMBL" id="UINC01058591">
    <property type="protein sequence ID" value="SVB81034.1"/>
    <property type="molecule type" value="Genomic_DNA"/>
</dbReference>
<sequence length="58" mass="6787">NVLKLNQKISLFSALVTKTLIRLGLLFRIVQIVILLVHRMMIPAHQVTDYPSRVLFEW</sequence>
<keyword evidence="1" id="KW-0812">Transmembrane</keyword>
<evidence type="ECO:0000313" key="2">
    <source>
        <dbReference type="EMBL" id="SVB81034.1"/>
    </source>
</evidence>
<reference evidence="2" key="1">
    <citation type="submission" date="2018-05" db="EMBL/GenBank/DDBJ databases">
        <authorList>
            <person name="Lanie J.A."/>
            <person name="Ng W.-L."/>
            <person name="Kazmierczak K.M."/>
            <person name="Andrzejewski T.M."/>
            <person name="Davidsen T.M."/>
            <person name="Wayne K.J."/>
            <person name="Tettelin H."/>
            <person name="Glass J.I."/>
            <person name="Rusch D."/>
            <person name="Podicherti R."/>
            <person name="Tsui H.-C.T."/>
            <person name="Winkler M.E."/>
        </authorList>
    </citation>
    <scope>NUCLEOTIDE SEQUENCE</scope>
</reference>
<organism evidence="2">
    <name type="scientific">marine metagenome</name>
    <dbReference type="NCBI Taxonomy" id="408172"/>
    <lineage>
        <taxon>unclassified sequences</taxon>
        <taxon>metagenomes</taxon>
        <taxon>ecological metagenomes</taxon>
    </lineage>
</organism>
<name>A0A382H1D6_9ZZZZ</name>
<evidence type="ECO:0000256" key="1">
    <source>
        <dbReference type="SAM" id="Phobius"/>
    </source>
</evidence>
<keyword evidence="1" id="KW-1133">Transmembrane helix</keyword>
<proteinExistence type="predicted"/>
<gene>
    <name evidence="2" type="ORF">METZ01_LOCUS233888</name>
</gene>